<dbReference type="GO" id="GO:0005743">
    <property type="term" value="C:mitochondrial inner membrane"/>
    <property type="evidence" value="ECO:0007669"/>
    <property type="project" value="TreeGrafter"/>
</dbReference>
<organism evidence="1 2">
    <name type="scientific">Perca flavescens</name>
    <name type="common">American yellow perch</name>
    <name type="synonym">Morone flavescens</name>
    <dbReference type="NCBI Taxonomy" id="8167"/>
    <lineage>
        <taxon>Eukaryota</taxon>
        <taxon>Metazoa</taxon>
        <taxon>Chordata</taxon>
        <taxon>Craniata</taxon>
        <taxon>Vertebrata</taxon>
        <taxon>Euteleostomi</taxon>
        <taxon>Actinopterygii</taxon>
        <taxon>Neopterygii</taxon>
        <taxon>Teleostei</taxon>
        <taxon>Neoteleostei</taxon>
        <taxon>Acanthomorphata</taxon>
        <taxon>Eupercaria</taxon>
        <taxon>Perciformes</taxon>
        <taxon>Percoidei</taxon>
        <taxon>Percidae</taxon>
        <taxon>Percinae</taxon>
        <taxon>Perca</taxon>
    </lineage>
</organism>
<dbReference type="AlphaFoldDB" id="A0A484D816"/>
<reference evidence="1 2" key="1">
    <citation type="submission" date="2019-01" db="EMBL/GenBank/DDBJ databases">
        <title>A chromosome-scale genome assembly of the yellow perch, Perca flavescens.</title>
        <authorList>
            <person name="Feron R."/>
            <person name="Morvezen R."/>
            <person name="Bestin A."/>
            <person name="Haffray P."/>
            <person name="Klopp C."/>
            <person name="Zahm M."/>
            <person name="Cabau C."/>
            <person name="Roques C."/>
            <person name="Donnadieu C."/>
            <person name="Bouchez O."/>
            <person name="Christie M."/>
            <person name="Larson W."/>
            <person name="Guiguen Y."/>
        </authorList>
    </citation>
    <scope>NUCLEOTIDE SEQUENCE [LARGE SCALE GENOMIC DNA]</scope>
    <source>
        <strain evidence="1">YP-PL-M2</strain>
        <tissue evidence="1">Blood</tissue>
    </source>
</reference>
<keyword evidence="2" id="KW-1185">Reference proteome</keyword>
<proteinExistence type="predicted"/>
<evidence type="ECO:0000313" key="2">
    <source>
        <dbReference type="Proteomes" id="UP000295070"/>
    </source>
</evidence>
<dbReference type="STRING" id="8167.A0A484D816"/>
<dbReference type="EMBL" id="SCKG01000006">
    <property type="protein sequence ID" value="TDH11372.1"/>
    <property type="molecule type" value="Genomic_DNA"/>
</dbReference>
<comment type="caution">
    <text evidence="1">The sequence shown here is derived from an EMBL/GenBank/DDBJ whole genome shotgun (WGS) entry which is preliminary data.</text>
</comment>
<sequence length="280" mass="31532">MQRITSLAACRELGGLASCLPGVCSWKRDPSCSRQPTVHRQWVWACVLPARPFTGVPGAQSRRLCRRRFEFAGQKHRLFSSKPGADGPPGSSSGQPAVSVVGIPDPITWIRCKCIMYLIDLYFELDINSAEFERGVKQALVHVSNLMSSGRYHKLVGIVSNEMIDYVQTRCRSLTDAQRRQLAVAMDDIIFISPEDVSVVFDQYGRKFCFIVMRCWLLSTCEGPDDPEGTKIFKVASSEDGGPQKKIVTAVYEFQRELTTGASPDWRVTTVWHWHWKLAE</sequence>
<dbReference type="GO" id="GO:0043022">
    <property type="term" value="F:ribosome binding"/>
    <property type="evidence" value="ECO:0007669"/>
    <property type="project" value="TreeGrafter"/>
</dbReference>
<protein>
    <recommendedName>
        <fullName evidence="3">Tim44-like domain-containing protein</fullName>
    </recommendedName>
</protein>
<evidence type="ECO:0000313" key="1">
    <source>
        <dbReference type="EMBL" id="TDH11372.1"/>
    </source>
</evidence>
<name>A0A484D816_PERFV</name>
<dbReference type="PANTHER" id="PTHR13333:SF7">
    <property type="entry name" value="M-AAA PROTEASE-INTERACTING PROTEIN 1, MITOCHONDRIAL"/>
    <property type="match status" value="1"/>
</dbReference>
<dbReference type="Proteomes" id="UP000295070">
    <property type="component" value="Chromosome 6"/>
</dbReference>
<dbReference type="GO" id="GO:0032979">
    <property type="term" value="P:protein insertion into mitochondrial inner membrane from matrix"/>
    <property type="evidence" value="ECO:0007669"/>
    <property type="project" value="TreeGrafter"/>
</dbReference>
<evidence type="ECO:0008006" key="3">
    <source>
        <dbReference type="Google" id="ProtNLM"/>
    </source>
</evidence>
<accession>A0A484D816</accession>
<dbReference type="PANTHER" id="PTHR13333">
    <property type="entry name" value="M-AAA PROTEASE-INTERACTING PROTEIN 1, MITOCHONDRIAL"/>
    <property type="match status" value="1"/>
</dbReference>
<gene>
    <name evidence="1" type="ORF">EPR50_G00060200</name>
</gene>